<dbReference type="InterPro" id="IPR005749">
    <property type="entry name" value="Ribosomal_uL15_bac-type"/>
</dbReference>
<sequence length="167" mass="17404">MHLNTLSPAPGSTKAAKRVGRGIGSGSGKTSGSGHKGQKSRSGGTVRPGFEGGQMPLQMRLPKYGFSSRVGRSMAEIRTSELNKLEGDVIDLEVLRKANLITANIKRAKVMLSGDVTKAVTLKGIGATKGARAAIEAAGGKVIDEEVMPKLKKLPKKAPKTEQAADA</sequence>
<feature type="domain" description="Large ribosomal subunit protein uL15/eL18" evidence="7">
    <location>
        <begin position="84"/>
        <end position="143"/>
    </location>
</feature>
<gene>
    <name evidence="4" type="primary">rplO</name>
    <name evidence="8" type="ORF">ABS30_06915</name>
</gene>
<protein>
    <recommendedName>
        <fullName evidence="4">Large ribosomal subunit protein uL15</fullName>
    </recommendedName>
</protein>
<proteinExistence type="inferred from homology"/>
<dbReference type="PANTHER" id="PTHR12934:SF11">
    <property type="entry name" value="LARGE RIBOSOMAL SUBUNIT PROTEIN UL15M"/>
    <property type="match status" value="1"/>
</dbReference>
<evidence type="ECO:0000256" key="1">
    <source>
        <dbReference type="ARBA" id="ARBA00007320"/>
    </source>
</evidence>
<name>A0A0R2WVP3_9GAMM</name>
<comment type="caution">
    <text evidence="8">The sequence shown here is derived from an EMBL/GenBank/DDBJ whole genome shotgun (WGS) entry which is preliminary data.</text>
</comment>
<dbReference type="InterPro" id="IPR001196">
    <property type="entry name" value="Ribosomal_uL15_CS"/>
</dbReference>
<dbReference type="GO" id="GO:0006412">
    <property type="term" value="P:translation"/>
    <property type="evidence" value="ECO:0007669"/>
    <property type="project" value="UniProtKB-UniRule"/>
</dbReference>
<dbReference type="Pfam" id="PF00828">
    <property type="entry name" value="Ribosomal_L27A"/>
    <property type="match status" value="1"/>
</dbReference>
<evidence type="ECO:0000256" key="4">
    <source>
        <dbReference type="HAMAP-Rule" id="MF_01341"/>
    </source>
</evidence>
<evidence type="ECO:0000313" key="9">
    <source>
        <dbReference type="Proteomes" id="UP000052138"/>
    </source>
</evidence>
<dbReference type="EMBL" id="LIDJ01000210">
    <property type="protein sequence ID" value="KRP27933.1"/>
    <property type="molecule type" value="Genomic_DNA"/>
</dbReference>
<dbReference type="HAMAP" id="MF_01341">
    <property type="entry name" value="Ribosomal_uL15"/>
    <property type="match status" value="1"/>
</dbReference>
<evidence type="ECO:0000256" key="3">
    <source>
        <dbReference type="ARBA" id="ARBA00023274"/>
    </source>
</evidence>
<evidence type="ECO:0000259" key="7">
    <source>
        <dbReference type="Pfam" id="PF00828"/>
    </source>
</evidence>
<dbReference type="InterPro" id="IPR030878">
    <property type="entry name" value="Ribosomal_uL15"/>
</dbReference>
<dbReference type="GO" id="GO:0019843">
    <property type="term" value="F:rRNA binding"/>
    <property type="evidence" value="ECO:0007669"/>
    <property type="project" value="UniProtKB-UniRule"/>
</dbReference>
<organism evidence="8 9">
    <name type="scientific">OM182 bacterium BACL3 MAG-120924-bin41</name>
    <dbReference type="NCBI Taxonomy" id="1655632"/>
    <lineage>
        <taxon>Bacteria</taxon>
        <taxon>Pseudomonadati</taxon>
        <taxon>Pseudomonadota</taxon>
        <taxon>Gammaproteobacteria</taxon>
        <taxon>OMG group</taxon>
        <taxon>OM182 clade</taxon>
    </lineage>
</organism>
<feature type="compositionally biased region" description="Gly residues" evidence="6">
    <location>
        <begin position="21"/>
        <end position="35"/>
    </location>
</feature>
<dbReference type="InterPro" id="IPR036227">
    <property type="entry name" value="Ribosomal_uL15/eL18_sf"/>
</dbReference>
<dbReference type="SUPFAM" id="SSF52080">
    <property type="entry name" value="Ribosomal proteins L15p and L18e"/>
    <property type="match status" value="1"/>
</dbReference>
<keyword evidence="2 4" id="KW-0689">Ribosomal protein</keyword>
<dbReference type="PROSITE" id="PS00475">
    <property type="entry name" value="RIBOSOMAL_L15"/>
    <property type="match status" value="1"/>
</dbReference>
<keyword evidence="3 4" id="KW-0687">Ribonucleoprotein</keyword>
<dbReference type="AlphaFoldDB" id="A0A0R2WVP3"/>
<dbReference type="Proteomes" id="UP000052138">
    <property type="component" value="Unassembled WGS sequence"/>
</dbReference>
<accession>A0A0R2WVP3</accession>
<dbReference type="GO" id="GO:0022625">
    <property type="term" value="C:cytosolic large ribosomal subunit"/>
    <property type="evidence" value="ECO:0007669"/>
    <property type="project" value="TreeGrafter"/>
</dbReference>
<evidence type="ECO:0000256" key="6">
    <source>
        <dbReference type="SAM" id="MobiDB-lite"/>
    </source>
</evidence>
<dbReference type="GO" id="GO:0003735">
    <property type="term" value="F:structural constituent of ribosome"/>
    <property type="evidence" value="ECO:0007669"/>
    <property type="project" value="InterPro"/>
</dbReference>
<evidence type="ECO:0000256" key="2">
    <source>
        <dbReference type="ARBA" id="ARBA00022980"/>
    </source>
</evidence>
<comment type="function">
    <text evidence="4">Binds to the 23S rRNA.</text>
</comment>
<dbReference type="Gene3D" id="3.100.10.10">
    <property type="match status" value="1"/>
</dbReference>
<dbReference type="PANTHER" id="PTHR12934">
    <property type="entry name" value="50S RIBOSOMAL PROTEIN L15"/>
    <property type="match status" value="1"/>
</dbReference>
<reference evidence="8 9" key="1">
    <citation type="submission" date="2015-10" db="EMBL/GenBank/DDBJ databases">
        <title>Metagenome-Assembled Genomes uncover a global brackish microbiome.</title>
        <authorList>
            <person name="Hugerth L.W."/>
            <person name="Larsson J."/>
            <person name="Alneberg J."/>
            <person name="Lindh M.V."/>
            <person name="Legrand C."/>
            <person name="Pinhassi J."/>
            <person name="Andersson A.F."/>
        </authorList>
    </citation>
    <scope>NUCLEOTIDE SEQUENCE [LARGE SCALE GENOMIC DNA]</scope>
    <source>
        <strain evidence="8">BACL3 MAG-120924-bin41</strain>
    </source>
</reference>
<comment type="subunit">
    <text evidence="4">Part of the 50S ribosomal subunit.</text>
</comment>
<evidence type="ECO:0000313" key="8">
    <source>
        <dbReference type="EMBL" id="KRP27933.1"/>
    </source>
</evidence>
<dbReference type="NCBIfam" id="TIGR01071">
    <property type="entry name" value="rplO_bact"/>
    <property type="match status" value="1"/>
</dbReference>
<feature type="region of interest" description="Disordered" evidence="6">
    <location>
        <begin position="1"/>
        <end position="57"/>
    </location>
</feature>
<comment type="similarity">
    <text evidence="1 4 5">Belongs to the universal ribosomal protein uL15 family.</text>
</comment>
<keyword evidence="4" id="KW-0699">rRNA-binding</keyword>
<dbReference type="InterPro" id="IPR021131">
    <property type="entry name" value="Ribosomal_uL15/eL18"/>
</dbReference>
<keyword evidence="4" id="KW-0694">RNA-binding</keyword>
<evidence type="ECO:0000256" key="5">
    <source>
        <dbReference type="RuleBase" id="RU003888"/>
    </source>
</evidence>